<evidence type="ECO:0000313" key="2">
    <source>
        <dbReference type="Proteomes" id="UP000265703"/>
    </source>
</evidence>
<evidence type="ECO:0000313" key="1">
    <source>
        <dbReference type="EMBL" id="RIA98057.1"/>
    </source>
</evidence>
<proteinExistence type="predicted"/>
<sequence length="142" mass="16953">MQDLRFNPIIDEFLNRINHEKIYELPYDNNPLMVATRARNCSTTIKKLTGQSLLKWNVKLEAQRLKINNNYIINLSTEYIWNFYLSDSQRDRFISLANNVNDINRHVSMINNTDTINRIFRLDQQKSNNPFVENFFNGTPFY</sequence>
<reference evidence="1 2" key="1">
    <citation type="submission" date="2018-06" db="EMBL/GenBank/DDBJ databases">
        <title>Comparative genomics reveals the genomic features of Rhizophagus irregularis, R. cerebriforme, R. diaphanum and Gigaspora rosea, and their symbiotic lifestyle signature.</title>
        <authorList>
            <person name="Morin E."/>
            <person name="San Clemente H."/>
            <person name="Chen E.C.H."/>
            <person name="De La Providencia I."/>
            <person name="Hainaut M."/>
            <person name="Kuo A."/>
            <person name="Kohler A."/>
            <person name="Murat C."/>
            <person name="Tang N."/>
            <person name="Roy S."/>
            <person name="Loubradou J."/>
            <person name="Henrissat B."/>
            <person name="Grigoriev I.V."/>
            <person name="Corradi N."/>
            <person name="Roux C."/>
            <person name="Martin F.M."/>
        </authorList>
    </citation>
    <scope>NUCLEOTIDE SEQUENCE [LARGE SCALE GENOMIC DNA]</scope>
    <source>
        <strain evidence="1 2">DAOM 227022</strain>
    </source>
</reference>
<organism evidence="1 2">
    <name type="scientific">Glomus cerebriforme</name>
    <dbReference type="NCBI Taxonomy" id="658196"/>
    <lineage>
        <taxon>Eukaryota</taxon>
        <taxon>Fungi</taxon>
        <taxon>Fungi incertae sedis</taxon>
        <taxon>Mucoromycota</taxon>
        <taxon>Glomeromycotina</taxon>
        <taxon>Glomeromycetes</taxon>
        <taxon>Glomerales</taxon>
        <taxon>Glomeraceae</taxon>
        <taxon>Glomus</taxon>
    </lineage>
</organism>
<dbReference type="EMBL" id="QKYT01000021">
    <property type="protein sequence ID" value="RIA98057.1"/>
    <property type="molecule type" value="Genomic_DNA"/>
</dbReference>
<gene>
    <name evidence="1" type="ORF">C1645_813288</name>
</gene>
<dbReference type="AlphaFoldDB" id="A0A397TNK3"/>
<protein>
    <submittedName>
        <fullName evidence="1">Uncharacterized protein</fullName>
    </submittedName>
</protein>
<name>A0A397TNK3_9GLOM</name>
<accession>A0A397TNK3</accession>
<comment type="caution">
    <text evidence="1">The sequence shown here is derived from an EMBL/GenBank/DDBJ whole genome shotgun (WGS) entry which is preliminary data.</text>
</comment>
<dbReference type="OrthoDB" id="2401971at2759"/>
<keyword evidence="2" id="KW-1185">Reference proteome</keyword>
<dbReference type="Proteomes" id="UP000265703">
    <property type="component" value="Unassembled WGS sequence"/>
</dbReference>